<reference evidence="2 3" key="1">
    <citation type="journal article" date="2014" name="Genome Biol. Evol.">
        <title>The secreted proteins of Achlya hypogyna and Thraustotheca clavata identify the ancestral oomycete secretome and reveal gene acquisitions by horizontal gene transfer.</title>
        <authorList>
            <person name="Misner I."/>
            <person name="Blouin N."/>
            <person name="Leonard G."/>
            <person name="Richards T.A."/>
            <person name="Lane C.E."/>
        </authorList>
    </citation>
    <scope>NUCLEOTIDE SEQUENCE [LARGE SCALE GENOMIC DNA]</scope>
    <source>
        <strain evidence="2 3">ATCC 34112</strain>
    </source>
</reference>
<name>A0A1W0A3X7_9STRA</name>
<comment type="caution">
    <text evidence="2">The sequence shown here is derived from an EMBL/GenBank/DDBJ whole genome shotgun (WGS) entry which is preliminary data.</text>
</comment>
<feature type="region of interest" description="Disordered" evidence="1">
    <location>
        <begin position="470"/>
        <end position="508"/>
    </location>
</feature>
<dbReference type="EMBL" id="JNBS01000535">
    <property type="protein sequence ID" value="OQS04891.1"/>
    <property type="molecule type" value="Genomic_DNA"/>
</dbReference>
<evidence type="ECO:0000313" key="3">
    <source>
        <dbReference type="Proteomes" id="UP000243217"/>
    </source>
</evidence>
<evidence type="ECO:0000256" key="1">
    <source>
        <dbReference type="SAM" id="MobiDB-lite"/>
    </source>
</evidence>
<feature type="compositionally biased region" description="Low complexity" evidence="1">
    <location>
        <begin position="491"/>
        <end position="500"/>
    </location>
</feature>
<evidence type="ECO:0000313" key="2">
    <source>
        <dbReference type="EMBL" id="OQS04891.1"/>
    </source>
</evidence>
<accession>A0A1W0A3X7</accession>
<organism evidence="2 3">
    <name type="scientific">Thraustotheca clavata</name>
    <dbReference type="NCBI Taxonomy" id="74557"/>
    <lineage>
        <taxon>Eukaryota</taxon>
        <taxon>Sar</taxon>
        <taxon>Stramenopiles</taxon>
        <taxon>Oomycota</taxon>
        <taxon>Saprolegniomycetes</taxon>
        <taxon>Saprolegniales</taxon>
        <taxon>Achlyaceae</taxon>
        <taxon>Thraustotheca</taxon>
    </lineage>
</organism>
<proteinExistence type="predicted"/>
<feature type="region of interest" description="Disordered" evidence="1">
    <location>
        <begin position="11"/>
        <end position="36"/>
    </location>
</feature>
<dbReference type="Proteomes" id="UP000243217">
    <property type="component" value="Unassembled WGS sequence"/>
</dbReference>
<keyword evidence="3" id="KW-1185">Reference proteome</keyword>
<sequence length="587" mass="68604">ACWRAWCDEKNQRTREEKRVEREKERQLQEEEAKKARLKEQNEASFIEWKRLKSQERKARYEAFLKDQEAHKELIEKVDEKRMANVNKHLDSIERIKKLTAKRRSNRNNTKKKSRKLPVYLHTNIPVDYITNEDELETRMHKQVLKLCKPSEIESHNTTMENQRYMAKLHSNNSQRADSLHQLRSWSTPSPEIYYLASVLYKLIALETPTNIKVIDIWRWLPWKVVRKVFQEDLVDTLQAITISDLDPRSLVLLYLHCAQPNFQTLAIKKRSVVGSALRSWVHNVAVVHELVDPTTQEIRSIDQLKMHSVSLHDIAQVYLLLHVFPYVNVRLKDRIKLTENQARICQDDIALLREVYSLSVYKVRAPVPVLPESPDDYSQLMSQIEFEQQPAIETPEVPQRSKLAARLAARLHEHKTLIELGCGKKSIAPSDNNYQNDCIVVYKLSLPKPEASTVLNPVNYMNEKRKDYVRRQSQQWNPTEARKSITMKPSRASSMSTSSPQKKHNDLSEGTLDAIDEKQSQELPQASYNTSTPELMTSRECFESEIQLPQQLHNSTPTMAWTQPDSLDEEDPYLTQITWLQRTLLR</sequence>
<dbReference type="AlphaFoldDB" id="A0A1W0A3X7"/>
<protein>
    <submittedName>
        <fullName evidence="2">Uncharacterized protein</fullName>
    </submittedName>
</protein>
<gene>
    <name evidence="2" type="ORF">THRCLA_20771</name>
</gene>
<feature type="non-terminal residue" evidence="2">
    <location>
        <position position="1"/>
    </location>
</feature>
<dbReference type="OrthoDB" id="79225at2759"/>